<dbReference type="SUPFAM" id="SSF53748">
    <property type="entry name" value="Phosphoglycerate kinase"/>
    <property type="match status" value="2"/>
</dbReference>
<evidence type="ECO:0000256" key="9">
    <source>
        <dbReference type="ARBA" id="ARBA00022777"/>
    </source>
</evidence>
<keyword evidence="4" id="KW-0489">Methyltransferase</keyword>
<keyword evidence="15" id="KW-1185">Reference proteome</keyword>
<evidence type="ECO:0000313" key="15">
    <source>
        <dbReference type="Proteomes" id="UP000026915"/>
    </source>
</evidence>
<dbReference type="OMA" id="TRFCHAS"/>
<dbReference type="Proteomes" id="UP000026915">
    <property type="component" value="Chromosome 5"/>
</dbReference>
<keyword evidence="10" id="KW-0067">ATP-binding</keyword>
<dbReference type="EMBL" id="CM001883">
    <property type="protein sequence ID" value="EOY07890.1"/>
    <property type="molecule type" value="Genomic_DNA"/>
</dbReference>
<dbReference type="eggNOG" id="KOG1367">
    <property type="taxonomic scope" value="Eukaryota"/>
</dbReference>
<dbReference type="GO" id="GO:0005524">
    <property type="term" value="F:ATP binding"/>
    <property type="evidence" value="ECO:0000318"/>
    <property type="project" value="GO_Central"/>
</dbReference>
<dbReference type="Pfam" id="PF02390">
    <property type="entry name" value="Methyltransf_4"/>
    <property type="match status" value="1"/>
</dbReference>
<keyword evidence="7" id="KW-0819">tRNA processing</keyword>
<evidence type="ECO:0000256" key="10">
    <source>
        <dbReference type="ARBA" id="ARBA00022840"/>
    </source>
</evidence>
<evidence type="ECO:0000256" key="11">
    <source>
        <dbReference type="ARBA" id="ARBA00022842"/>
    </source>
</evidence>
<dbReference type="GO" id="GO:0004618">
    <property type="term" value="F:phosphoglycerate kinase activity"/>
    <property type="evidence" value="ECO:0000318"/>
    <property type="project" value="GO_Central"/>
</dbReference>
<evidence type="ECO:0000256" key="6">
    <source>
        <dbReference type="ARBA" id="ARBA00022691"/>
    </source>
</evidence>
<dbReference type="EC" id="2.7.2.3" evidence="12"/>
<dbReference type="STRING" id="3641.A0A061ES61"/>
<keyword evidence="11" id="KW-0460">Magnesium</keyword>
<dbReference type="FunFam" id="3.40.50.150:FF:000194">
    <property type="entry name" value="Phosphoglycerate kinase"/>
    <property type="match status" value="1"/>
</dbReference>
<dbReference type="InterPro" id="IPR036043">
    <property type="entry name" value="Phosphoglycerate_kinase_sf"/>
</dbReference>
<comment type="catalytic activity">
    <reaction evidence="12">
        <text>(2R)-3-phosphoglycerate + ATP = (2R)-3-phospho-glyceroyl phosphate + ADP</text>
        <dbReference type="Rhea" id="RHEA:14801"/>
        <dbReference type="ChEBI" id="CHEBI:30616"/>
        <dbReference type="ChEBI" id="CHEBI:57604"/>
        <dbReference type="ChEBI" id="CHEBI:58272"/>
        <dbReference type="ChEBI" id="CHEBI:456216"/>
        <dbReference type="EC" id="2.7.2.3"/>
    </reaction>
</comment>
<comment type="cofactor">
    <cofactor evidence="2">
        <name>Mg(2+)</name>
        <dbReference type="ChEBI" id="CHEBI:18420"/>
    </cofactor>
</comment>
<dbReference type="Gene3D" id="3.40.50.150">
    <property type="entry name" value="Vaccinia Virus protein VP39"/>
    <property type="match status" value="1"/>
</dbReference>
<sequence length="680" mass="76344">MLKEITFENASLCDGVELEALPHVQTLREFPREELFAKVVMVRFDSTIFLGEKLDWSSQSALRALYTIKFLHESGAKVILVSAWSTKINPKLLAAEVVADILSSVLRLKVAALRCISCNMPLERKDLQKADILLLENLSNYKEEAANCSKFAELLSSEVDIFVNDSFFQSHKILASTVGVARFCYASMAGFSFDESLCQLKKTATTNKKPYIAIIGGGNLNNKAAALQFLASRCDALVFVGLMSFQIIHALGHSVPTNLVELEAQKAALDIVQFAHNKNVLILYPKDFWCVNQHLPKQLEVLPAQGILDGWVPVDLGPSSLDEINSLVTNSKVKRKLISRYHNMTCYFWLNRDLPSFEIVGTGFILRVYYMSMWKIIWIGPVKFRSSSPYTGGTSKLAQMLYKQCQCECEITIVGSTACEVIKNESSSVSSFNMLENASAVWEFLKGQKLPGVMALDRVYRLLCSVFTSPLCLIAYPFEIDWNVAYCDPSRPLVVDIGSGNGLFIMGMTRKRKDLNFLGLEINGKLVKRCLDSVHQSGITNGYFIETNATSTFHSIVSSYPGELVLLSIECPNPDFNKPEHRWRMMQRSLIEAVADLLASKGKVFLQSDVEAVAMRLKDEFLKYGKGKFHVMHDRYDLVINGNTWLKENPFGIHSDWEQHVIDRGAPMYRLMLSKATGLE</sequence>
<dbReference type="GO" id="GO:0006094">
    <property type="term" value="P:gluconeogenesis"/>
    <property type="evidence" value="ECO:0000318"/>
    <property type="project" value="GO_Central"/>
</dbReference>
<dbReference type="Gramene" id="EOY07890">
    <property type="protein sequence ID" value="EOY07890"/>
    <property type="gene ID" value="TCM_022208"/>
</dbReference>
<evidence type="ECO:0000313" key="14">
    <source>
        <dbReference type="EMBL" id="EOY07890.1"/>
    </source>
</evidence>
<comment type="subunit">
    <text evidence="13">Monomer.</text>
</comment>
<proteinExistence type="inferred from homology"/>
<evidence type="ECO:0000256" key="3">
    <source>
        <dbReference type="ARBA" id="ARBA00008982"/>
    </source>
</evidence>
<dbReference type="Gene3D" id="3.40.50.1260">
    <property type="entry name" value="Phosphoglycerate kinase, N-terminal domain"/>
    <property type="match status" value="3"/>
</dbReference>
<reference evidence="14 15" key="1">
    <citation type="journal article" date="2013" name="Genome Biol.">
        <title>The genome sequence of the most widely cultivated cacao type and its use to identify candidate genes regulating pod color.</title>
        <authorList>
            <person name="Motamayor J.C."/>
            <person name="Mockaitis K."/>
            <person name="Schmutz J."/>
            <person name="Haiminen N."/>
            <person name="Iii D.L."/>
            <person name="Cornejo O."/>
            <person name="Findley S.D."/>
            <person name="Zheng P."/>
            <person name="Utro F."/>
            <person name="Royaert S."/>
            <person name="Saski C."/>
            <person name="Jenkins J."/>
            <person name="Podicheti R."/>
            <person name="Zhao M."/>
            <person name="Scheffler B.E."/>
            <person name="Stack J.C."/>
            <person name="Feltus F.A."/>
            <person name="Mustiga G.M."/>
            <person name="Amores F."/>
            <person name="Phillips W."/>
            <person name="Marelli J.P."/>
            <person name="May G.D."/>
            <person name="Shapiro H."/>
            <person name="Ma J."/>
            <person name="Bustamante C.D."/>
            <person name="Schnell R.J."/>
            <person name="Main D."/>
            <person name="Gilbert D."/>
            <person name="Parida L."/>
            <person name="Kuhn D.N."/>
        </authorList>
    </citation>
    <scope>NUCLEOTIDE SEQUENCE [LARGE SCALE GENOMIC DNA]</scope>
    <source>
        <strain evidence="15">cv. Matina 1-6</strain>
    </source>
</reference>
<comment type="catalytic activity">
    <reaction evidence="1">
        <text>guanosine(46) in tRNA + S-adenosyl-L-methionine = N(7)-methylguanosine(46) in tRNA + S-adenosyl-L-homocysteine</text>
        <dbReference type="Rhea" id="RHEA:42708"/>
        <dbReference type="Rhea" id="RHEA-COMP:10188"/>
        <dbReference type="Rhea" id="RHEA-COMP:10189"/>
        <dbReference type="ChEBI" id="CHEBI:57856"/>
        <dbReference type="ChEBI" id="CHEBI:59789"/>
        <dbReference type="ChEBI" id="CHEBI:74269"/>
        <dbReference type="ChEBI" id="CHEBI:74480"/>
        <dbReference type="EC" id="2.1.1.33"/>
    </reaction>
</comment>
<dbReference type="GO" id="GO:0006096">
    <property type="term" value="P:glycolytic process"/>
    <property type="evidence" value="ECO:0000318"/>
    <property type="project" value="GO_Central"/>
</dbReference>
<keyword evidence="9 12" id="KW-0418">Kinase</keyword>
<gene>
    <name evidence="14" type="ORF">TCM_022208</name>
</gene>
<dbReference type="PANTHER" id="PTHR11406">
    <property type="entry name" value="PHOSPHOGLYCERATE KINASE"/>
    <property type="match status" value="1"/>
</dbReference>
<dbReference type="InterPro" id="IPR029063">
    <property type="entry name" value="SAM-dependent_MTases_sf"/>
</dbReference>
<evidence type="ECO:0000256" key="4">
    <source>
        <dbReference type="ARBA" id="ARBA00022603"/>
    </source>
</evidence>
<dbReference type="InterPro" id="IPR015824">
    <property type="entry name" value="Phosphoglycerate_kinase_N"/>
</dbReference>
<dbReference type="InParanoid" id="A0A061ES61"/>
<evidence type="ECO:0000256" key="1">
    <source>
        <dbReference type="ARBA" id="ARBA00000142"/>
    </source>
</evidence>
<name>A0A061ES61_THECC</name>
<evidence type="ECO:0000256" key="13">
    <source>
        <dbReference type="RuleBase" id="RU000696"/>
    </source>
</evidence>
<keyword evidence="5 12" id="KW-0808">Transferase</keyword>
<dbReference type="GO" id="GO:0008176">
    <property type="term" value="F:tRNA (guanine(46)-N7)-methyltransferase activity"/>
    <property type="evidence" value="ECO:0007669"/>
    <property type="project" value="UniProtKB-EC"/>
</dbReference>
<keyword evidence="6" id="KW-0949">S-adenosyl-L-methionine</keyword>
<keyword evidence="8" id="KW-0547">Nucleotide-binding</keyword>
<dbReference type="SUPFAM" id="SSF53335">
    <property type="entry name" value="S-adenosyl-L-methionine-dependent methyltransferases"/>
    <property type="match status" value="1"/>
</dbReference>
<comment type="similarity">
    <text evidence="3 12">Belongs to the phosphoglycerate kinase family.</text>
</comment>
<dbReference type="InterPro" id="IPR003358">
    <property type="entry name" value="tRNA_(Gua-N-7)_MeTrfase_Trmb"/>
</dbReference>
<protein>
    <recommendedName>
        <fullName evidence="12">Phosphoglycerate kinase</fullName>
        <ecNumber evidence="12">2.7.2.3</ecNumber>
    </recommendedName>
</protein>
<evidence type="ECO:0000256" key="7">
    <source>
        <dbReference type="ARBA" id="ARBA00022694"/>
    </source>
</evidence>
<dbReference type="InterPro" id="IPR001576">
    <property type="entry name" value="Phosphoglycerate_kinase"/>
</dbReference>
<dbReference type="PRINTS" id="PR00477">
    <property type="entry name" value="PHGLYCKINASE"/>
</dbReference>
<accession>A0A061ES61</accession>
<dbReference type="eggNOG" id="KOG3115">
    <property type="taxonomic scope" value="Eukaryota"/>
</dbReference>
<dbReference type="Pfam" id="PF00162">
    <property type="entry name" value="PGK"/>
    <property type="match status" value="1"/>
</dbReference>
<evidence type="ECO:0000256" key="12">
    <source>
        <dbReference type="RuleBase" id="RU000532"/>
    </source>
</evidence>
<evidence type="ECO:0000256" key="8">
    <source>
        <dbReference type="ARBA" id="ARBA00022741"/>
    </source>
</evidence>
<dbReference type="GO" id="GO:0043531">
    <property type="term" value="F:ADP binding"/>
    <property type="evidence" value="ECO:0000318"/>
    <property type="project" value="GO_Central"/>
</dbReference>
<organism evidence="14 15">
    <name type="scientific">Theobroma cacao</name>
    <name type="common">Cacao</name>
    <name type="synonym">Cocoa</name>
    <dbReference type="NCBI Taxonomy" id="3641"/>
    <lineage>
        <taxon>Eukaryota</taxon>
        <taxon>Viridiplantae</taxon>
        <taxon>Streptophyta</taxon>
        <taxon>Embryophyta</taxon>
        <taxon>Tracheophyta</taxon>
        <taxon>Spermatophyta</taxon>
        <taxon>Magnoliopsida</taxon>
        <taxon>eudicotyledons</taxon>
        <taxon>Gunneridae</taxon>
        <taxon>Pentapetalae</taxon>
        <taxon>rosids</taxon>
        <taxon>malvids</taxon>
        <taxon>Malvales</taxon>
        <taxon>Malvaceae</taxon>
        <taxon>Byttnerioideae</taxon>
        <taxon>Theobroma</taxon>
    </lineage>
</organism>
<evidence type="ECO:0000256" key="5">
    <source>
        <dbReference type="ARBA" id="ARBA00022679"/>
    </source>
</evidence>
<dbReference type="AlphaFoldDB" id="A0A061ES61"/>
<dbReference type="PROSITE" id="PS51625">
    <property type="entry name" value="SAM_MT_TRMB"/>
    <property type="match status" value="1"/>
</dbReference>
<evidence type="ECO:0000256" key="2">
    <source>
        <dbReference type="ARBA" id="ARBA00001946"/>
    </source>
</evidence>
<dbReference type="PANTHER" id="PTHR11406:SF32">
    <property type="entry name" value="PHOSPHOGLYCERATE KINASE"/>
    <property type="match status" value="1"/>
</dbReference>
<dbReference type="HOGENOM" id="CLU_008500_1_1_1"/>
<dbReference type="GO" id="GO:0005829">
    <property type="term" value="C:cytosol"/>
    <property type="evidence" value="ECO:0000318"/>
    <property type="project" value="GO_Central"/>
</dbReference>